<accession>A0ABY4AQD4</accession>
<evidence type="ECO:0000256" key="17">
    <source>
        <dbReference type="ARBA" id="ARBA00031098"/>
    </source>
</evidence>
<sequence>MDNLTAITVARGDGIGPEIMDATLAVLDAAGARIKPEFIEIGESQYLAGYSSGISQQAWDSLRRTKVFLKAPITTPQGGGFKSLNVTIRKTLGLYANIRPCVSYAPFVQTLHPKMDVVIVRENEEDLYAGIEHRQTDDVYQCLKLITRPGCERIIRYAFEYAQNHGRQHVTCMTKDNIMKMTDGLFHKVFDEIAKQYPAITTHHMIIDIGAARLATRPEQFDVIVTPNLYGDIISDIAAELTGSVGLAPSANIGEHCAMFEAIHGSAPDIAGQGIANPSGLLLASVLMLVHIGQPAVAQAIHNAWLCAIEDGIHSAELHHAQSQRIAVGTQAFAQAVIDRLGQQPKHFTPVYYSGSPASNGSETTVSANSSPSELLFKSPKADKKMVGVDVFVHASDTSADFLAGQLSALTTSAFELQMITNRGVKVWPAGFAETFCTDHWRCRFAAPGTNTITHTDIIHLLEALTARGIDVIKTENLCTFDGERGYALGQGQ</sequence>
<dbReference type="Pfam" id="PF00180">
    <property type="entry name" value="Iso_dh"/>
    <property type="match status" value="1"/>
</dbReference>
<evidence type="ECO:0000313" key="21">
    <source>
        <dbReference type="Proteomes" id="UP000831607"/>
    </source>
</evidence>
<dbReference type="GO" id="GO:0004450">
    <property type="term" value="F:isocitrate dehydrogenase (NADP+) activity"/>
    <property type="evidence" value="ECO:0007669"/>
    <property type="project" value="UniProtKB-EC"/>
</dbReference>
<organism evidence="20 21">
    <name type="scientific">Orrella daihaiensis</name>
    <dbReference type="NCBI Taxonomy" id="2782176"/>
    <lineage>
        <taxon>Bacteria</taxon>
        <taxon>Pseudomonadati</taxon>
        <taxon>Pseudomonadota</taxon>
        <taxon>Betaproteobacteria</taxon>
        <taxon>Burkholderiales</taxon>
        <taxon>Alcaligenaceae</taxon>
        <taxon>Orrella</taxon>
    </lineage>
</organism>
<comment type="function">
    <text evidence="18">Catalyzes the oxidative decarboxylation of isocitrate to 2-oxoglutarate and carbon dioxide with the concomitant reduction of NADP(+).</text>
</comment>
<feature type="domain" description="Isopropylmalate dehydrogenase-like" evidence="19">
    <location>
        <begin position="6"/>
        <end position="337"/>
    </location>
</feature>
<comment type="subunit">
    <text evidence="4">Homodimer.</text>
</comment>
<dbReference type="Pfam" id="PF18324">
    <property type="entry name" value="Isocitrate_DH_C_bact"/>
    <property type="match status" value="1"/>
</dbReference>
<dbReference type="SMART" id="SM01329">
    <property type="entry name" value="Iso_dh"/>
    <property type="match status" value="1"/>
</dbReference>
<dbReference type="PANTHER" id="PTHR11835">
    <property type="entry name" value="DECARBOXYLATING DEHYDROGENASES-ISOCITRATE, ISOPROPYLMALATE, TARTRATE"/>
    <property type="match status" value="1"/>
</dbReference>
<keyword evidence="11" id="KW-0521">NADP</keyword>
<comment type="cofactor">
    <cofactor evidence="2">
        <name>Mg(2+)</name>
        <dbReference type="ChEBI" id="CHEBI:18420"/>
    </cofactor>
</comment>
<dbReference type="InterPro" id="IPR040978">
    <property type="entry name" value="Isocitrate_DH_TT1725_C"/>
</dbReference>
<evidence type="ECO:0000259" key="19">
    <source>
        <dbReference type="SMART" id="SM01329"/>
    </source>
</evidence>
<evidence type="ECO:0000256" key="10">
    <source>
        <dbReference type="ARBA" id="ARBA00022842"/>
    </source>
</evidence>
<dbReference type="NCBIfam" id="NF006673">
    <property type="entry name" value="PRK09222.1"/>
    <property type="match status" value="1"/>
</dbReference>
<evidence type="ECO:0000256" key="3">
    <source>
        <dbReference type="ARBA" id="ARBA00007769"/>
    </source>
</evidence>
<comment type="catalytic activity">
    <reaction evidence="14">
        <text>D-threo-isocitrate + NADP(+) = 2-oxoglutarate + CO2 + NADPH</text>
        <dbReference type="Rhea" id="RHEA:19629"/>
        <dbReference type="ChEBI" id="CHEBI:15562"/>
        <dbReference type="ChEBI" id="CHEBI:16526"/>
        <dbReference type="ChEBI" id="CHEBI:16810"/>
        <dbReference type="ChEBI" id="CHEBI:57783"/>
        <dbReference type="ChEBI" id="CHEBI:58349"/>
        <dbReference type="EC" id="1.1.1.42"/>
    </reaction>
</comment>
<evidence type="ECO:0000256" key="5">
    <source>
        <dbReference type="ARBA" id="ARBA00013013"/>
    </source>
</evidence>
<evidence type="ECO:0000256" key="6">
    <source>
        <dbReference type="ARBA" id="ARBA00019562"/>
    </source>
</evidence>
<evidence type="ECO:0000256" key="16">
    <source>
        <dbReference type="ARBA" id="ARBA00029990"/>
    </source>
</evidence>
<dbReference type="EMBL" id="CP063982">
    <property type="protein sequence ID" value="UOD50269.1"/>
    <property type="molecule type" value="Genomic_DNA"/>
</dbReference>
<dbReference type="PANTHER" id="PTHR11835:SF43">
    <property type="entry name" value="ISOPROPYLMALATE DEHYDROGENASE-LIKE DOMAIN-CONTAINING PROTEIN"/>
    <property type="match status" value="1"/>
</dbReference>
<evidence type="ECO:0000256" key="18">
    <source>
        <dbReference type="ARBA" id="ARBA00046127"/>
    </source>
</evidence>
<dbReference type="InterPro" id="IPR046997">
    <property type="entry name" value="Isocitrate_DH_TT1725_C_sf"/>
</dbReference>
<dbReference type="InterPro" id="IPR014273">
    <property type="entry name" value="Isocitrate_DH_bac-typ"/>
</dbReference>
<dbReference type="Gene3D" id="3.30.70.1570">
    <property type="match status" value="1"/>
</dbReference>
<evidence type="ECO:0000256" key="13">
    <source>
        <dbReference type="ARBA" id="ARBA00023211"/>
    </source>
</evidence>
<comment type="cofactor">
    <cofactor evidence="1">
        <name>Mn(2+)</name>
        <dbReference type="ChEBI" id="CHEBI:29035"/>
    </cofactor>
</comment>
<protein>
    <recommendedName>
        <fullName evidence="6">Isocitrate dehydrogenase [NADP]</fullName>
        <ecNumber evidence="5">1.1.1.42</ecNumber>
    </recommendedName>
    <alternativeName>
        <fullName evidence="15">IDP</fullName>
    </alternativeName>
    <alternativeName>
        <fullName evidence="16">NADP(+)-specific ICDH</fullName>
    </alternativeName>
    <alternativeName>
        <fullName evidence="17">Oxalosuccinate decarboxylase</fullName>
    </alternativeName>
</protein>
<dbReference type="EC" id="1.1.1.42" evidence="5"/>
<comment type="similarity">
    <text evidence="3">Belongs to the isocitrate and isopropylmalate dehydrogenases family.</text>
</comment>
<evidence type="ECO:0000256" key="15">
    <source>
        <dbReference type="ARBA" id="ARBA00029765"/>
    </source>
</evidence>
<dbReference type="NCBIfam" id="TIGR02924">
    <property type="entry name" value="ICDH_alpha"/>
    <property type="match status" value="1"/>
</dbReference>
<keyword evidence="8" id="KW-0816">Tricarboxylic acid cycle</keyword>
<dbReference type="RefSeq" id="WP_243478671.1">
    <property type="nucleotide sequence ID" value="NZ_CP063982.1"/>
</dbReference>
<keyword evidence="7" id="KW-0329">Glyoxylate bypass</keyword>
<dbReference type="InterPro" id="IPR024084">
    <property type="entry name" value="IsoPropMal-DH-like_dom"/>
</dbReference>
<evidence type="ECO:0000256" key="9">
    <source>
        <dbReference type="ARBA" id="ARBA00022723"/>
    </source>
</evidence>
<evidence type="ECO:0000256" key="8">
    <source>
        <dbReference type="ARBA" id="ARBA00022532"/>
    </source>
</evidence>
<dbReference type="SUPFAM" id="SSF53659">
    <property type="entry name" value="Isocitrate/Isopropylmalate dehydrogenase-like"/>
    <property type="match status" value="1"/>
</dbReference>
<evidence type="ECO:0000256" key="7">
    <source>
        <dbReference type="ARBA" id="ARBA00022435"/>
    </source>
</evidence>
<keyword evidence="9" id="KW-0479">Metal-binding</keyword>
<evidence type="ECO:0000256" key="1">
    <source>
        <dbReference type="ARBA" id="ARBA00001936"/>
    </source>
</evidence>
<evidence type="ECO:0000313" key="20">
    <source>
        <dbReference type="EMBL" id="UOD50269.1"/>
    </source>
</evidence>
<keyword evidence="21" id="KW-1185">Reference proteome</keyword>
<evidence type="ECO:0000256" key="12">
    <source>
        <dbReference type="ARBA" id="ARBA00023002"/>
    </source>
</evidence>
<reference evidence="20 21" key="1">
    <citation type="submission" date="2020-11" db="EMBL/GenBank/DDBJ databases">
        <title>Algicoccus daihaiensis sp.nov., isolated from Daihai Lake in Inner Mongolia.</title>
        <authorList>
            <person name="Kai J."/>
        </authorList>
    </citation>
    <scope>NUCLEOTIDE SEQUENCE [LARGE SCALE GENOMIC DNA]</scope>
    <source>
        <strain evidence="21">f23</strain>
    </source>
</reference>
<name>A0ABY4AQD4_9BURK</name>
<evidence type="ECO:0000256" key="4">
    <source>
        <dbReference type="ARBA" id="ARBA00011738"/>
    </source>
</evidence>
<dbReference type="PROSITE" id="PS00470">
    <property type="entry name" value="IDH_IMDH"/>
    <property type="match status" value="1"/>
</dbReference>
<keyword evidence="12 20" id="KW-0560">Oxidoreductase</keyword>
<dbReference type="InterPro" id="IPR019818">
    <property type="entry name" value="IsoCit/isopropylmalate_DH_CS"/>
</dbReference>
<dbReference type="Gene3D" id="3.40.718.10">
    <property type="entry name" value="Isopropylmalate Dehydrogenase"/>
    <property type="match status" value="1"/>
</dbReference>
<keyword evidence="10" id="KW-0460">Magnesium</keyword>
<evidence type="ECO:0000256" key="11">
    <source>
        <dbReference type="ARBA" id="ARBA00022857"/>
    </source>
</evidence>
<dbReference type="Proteomes" id="UP000831607">
    <property type="component" value="Chromosome"/>
</dbReference>
<gene>
    <name evidence="20" type="ORF">DHf2319_12680</name>
</gene>
<evidence type="ECO:0000256" key="2">
    <source>
        <dbReference type="ARBA" id="ARBA00001946"/>
    </source>
</evidence>
<keyword evidence="13" id="KW-0464">Manganese</keyword>
<proteinExistence type="inferred from homology"/>
<evidence type="ECO:0000256" key="14">
    <source>
        <dbReference type="ARBA" id="ARBA00023554"/>
    </source>
</evidence>